<dbReference type="InterPro" id="IPR048967">
    <property type="entry name" value="Aquarius_insert"/>
</dbReference>
<dbReference type="InterPro" id="IPR032174">
    <property type="entry name" value="Aquarius_N"/>
</dbReference>
<keyword evidence="8" id="KW-1185">Reference proteome</keyword>
<dbReference type="STRING" id="564608.C1MK13"/>
<dbReference type="GO" id="GO:0004386">
    <property type="term" value="F:helicase activity"/>
    <property type="evidence" value="ECO:0007669"/>
    <property type="project" value="InterPro"/>
</dbReference>
<feature type="domain" description="RNA helicase aquarius beta-barrel" evidence="5">
    <location>
        <begin position="470"/>
        <end position="653"/>
    </location>
</feature>
<dbReference type="EMBL" id="GG663736">
    <property type="protein sequence ID" value="EEH59686.1"/>
    <property type="molecule type" value="Genomic_DNA"/>
</dbReference>
<feature type="domain" description="RNA helicase aquarius N-terminal" evidence="4">
    <location>
        <begin position="30"/>
        <end position="388"/>
    </location>
</feature>
<dbReference type="CDD" id="cd18808">
    <property type="entry name" value="SF1_C_Upf1"/>
    <property type="match status" value="1"/>
</dbReference>
<evidence type="ECO:0000313" key="8">
    <source>
        <dbReference type="Proteomes" id="UP000001876"/>
    </source>
</evidence>
<dbReference type="GO" id="GO:0003729">
    <property type="term" value="F:mRNA binding"/>
    <property type="evidence" value="ECO:0007669"/>
    <property type="project" value="TreeGrafter"/>
</dbReference>
<dbReference type="InterPro" id="IPR048966">
    <property type="entry name" value="Aquarius_b-barrel"/>
</dbReference>
<evidence type="ECO:0000259" key="5">
    <source>
        <dbReference type="Pfam" id="PF21143"/>
    </source>
</evidence>
<dbReference type="PANTHER" id="PTHR10887:SF5">
    <property type="entry name" value="RNA HELICASE AQUARIUS"/>
    <property type="match status" value="1"/>
</dbReference>
<name>C1MK13_MICPC</name>
<feature type="domain" description="RNA helicase aquarius insertion" evidence="6">
    <location>
        <begin position="702"/>
        <end position="793"/>
    </location>
</feature>
<evidence type="ECO:0000259" key="6">
    <source>
        <dbReference type="Pfam" id="PF21144"/>
    </source>
</evidence>
<dbReference type="PANTHER" id="PTHR10887">
    <property type="entry name" value="DNA2/NAM7 HELICASE FAMILY"/>
    <property type="match status" value="1"/>
</dbReference>
<dbReference type="InterPro" id="IPR027417">
    <property type="entry name" value="P-loop_NTPase"/>
</dbReference>
<dbReference type="Pfam" id="PF21143">
    <property type="entry name" value="Aquarius_N_2nd"/>
    <property type="match status" value="1"/>
</dbReference>
<organism evidence="8">
    <name type="scientific">Micromonas pusilla (strain CCMP1545)</name>
    <name type="common">Picoplanktonic green alga</name>
    <dbReference type="NCBI Taxonomy" id="564608"/>
    <lineage>
        <taxon>Eukaryota</taxon>
        <taxon>Viridiplantae</taxon>
        <taxon>Chlorophyta</taxon>
        <taxon>Mamiellophyceae</taxon>
        <taxon>Mamiellales</taxon>
        <taxon>Mamiellaceae</taxon>
        <taxon>Micromonas</taxon>
    </lineage>
</organism>
<accession>C1MK13</accession>
<dbReference type="CDD" id="cd17935">
    <property type="entry name" value="EEXXQc_AQR"/>
    <property type="match status" value="1"/>
</dbReference>
<feature type="domain" description="DNA2/NAM7 helicase-like C-terminal" evidence="3">
    <location>
        <begin position="1117"/>
        <end position="1308"/>
    </location>
</feature>
<dbReference type="InterPro" id="IPR047187">
    <property type="entry name" value="SF1_C_Upf1"/>
</dbReference>
<dbReference type="OMA" id="YRVWLDC"/>
<gene>
    <name evidence="7" type="ORF">MICPUCDRAFT_13860</name>
</gene>
<dbReference type="PIRSF" id="PIRSF038901">
    <property type="entry name" value="AQR_cwf11"/>
    <property type="match status" value="1"/>
</dbReference>
<evidence type="ECO:0000259" key="3">
    <source>
        <dbReference type="Pfam" id="PF13087"/>
    </source>
</evidence>
<dbReference type="FunFam" id="3.40.50.300:FF:003210">
    <property type="entry name" value="RNA helicase aquarius"/>
    <property type="match status" value="1"/>
</dbReference>
<proteinExistence type="inferred from homology"/>
<comment type="similarity">
    <text evidence="1">Belongs to the CWF11 family.</text>
</comment>
<dbReference type="KEGG" id="mpp:MICPUCDRAFT_13860"/>
<dbReference type="GO" id="GO:0071013">
    <property type="term" value="C:catalytic step 2 spliceosome"/>
    <property type="evidence" value="ECO:0007669"/>
    <property type="project" value="TreeGrafter"/>
</dbReference>
<evidence type="ECO:0000259" key="2">
    <source>
        <dbReference type="Pfam" id="PF13086"/>
    </source>
</evidence>
<dbReference type="InterPro" id="IPR041679">
    <property type="entry name" value="DNA2/NAM7-like_C"/>
</dbReference>
<keyword evidence="1" id="KW-0508">mRNA splicing</keyword>
<dbReference type="Proteomes" id="UP000001876">
    <property type="component" value="Unassembled WGS sequence"/>
</dbReference>
<dbReference type="GO" id="GO:0000398">
    <property type="term" value="P:mRNA splicing, via spliceosome"/>
    <property type="evidence" value="ECO:0007669"/>
    <property type="project" value="InterPro"/>
</dbReference>
<dbReference type="GeneID" id="9681661"/>
<evidence type="ECO:0000256" key="1">
    <source>
        <dbReference type="PIRNR" id="PIRNR038901"/>
    </source>
</evidence>
<dbReference type="InterPro" id="IPR026300">
    <property type="entry name" value="CWF11_fam"/>
</dbReference>
<dbReference type="Pfam" id="PF13086">
    <property type="entry name" value="AAA_11"/>
    <property type="match status" value="1"/>
</dbReference>
<sequence length="1383" mass="157754">MVKIYDTKLRGKIPNPSGRISNESRAIYQSLQTTRYLEYLWVNFSGVHSSDKHVFSILLLVNEKHFEKVCVWDYLQGFTSEKFNSLFRRILFPKQNFSSKNFERTARVKFLNHVFLSLEAEKIRAVVLPFVSLPLWSNLSKTRLQLELRNNRQLEKHWKYFMKKEAESMQRSGHISLKESPESAWLPALISEFFEILKCTTMNLKAGTLKEGEFDKAVTNIPAIYYCEQFIQLITDLLSQLPTRRFVRALFDDCKLLIKARLAAFHAHPAGQLYRQLINLFEIYQEFEINDHTGKPLTDEDIATSHSERLVHLQKLCFKEIKSLRCVALSHCGAFEKRQVLIKHLANLDNKELYSLATEHLRLVDPDDPWASDPNFILEVLVSTFEKRVSQRRVINEMPLYPNEDLILDSKLLPTSTYAEEKCLALPKLSLQFLTLQDYLLRNFVLLRLEAAYEIRGDIFDALCRMGPYKNPATDSVAFSGWARMATTVVPGGLTVTEVKKPRVGEEKPASVTCEVTINLSNVCGSAQDEWDQIRAHDVVFLLAVEGCNEIDAEKLAPQQQGMGIETRSTVNMFGLQFVRGAEVIEVRNKSRKHQNISTCIASTIGKSAVKENGDHRTFTLSLDPAQYQVDALNKSRNPESDVYRKLNVFVRRKPKENNFKALLESIRDILNTECVIPEWLHDIFLGYGDPFAAQSSALPCRLHTVDFKDTFVDENHLRDSFPGFEIKLTESKSTEPLFCRVTFQTSAGSIHLKGKGEPCESKKLTDRSMGSKCAETGATLLVESYNPLDVCPDLNNQRSLTMNRVRFTPAQVEAISSGVQPGLTMVVGPPGTGKTDTAAQILHCLYCNEPNQRTLLITHSNAALNDLFQKLLMRDVPSRYLLRLGQGESDLDTDLDFSRAGRVNAMLIRRLELLREVEMLASCLGQPKDVAYTCETAGHFWLLHVLSRWEIFESDVAASKDPKFVSCSFPFTAFFSSVPQPLFSSKSLVDDMDRARACMRYIQNIFYELEECRPFELLKGNRDRSNYLLTKQAKVVAMTCTHAAIKYSEFIRLGFKYDNLVMEESAQIQDIQAFIPMLLQKNDNGHSRLKRVVLIGDHHQLPPVVKNSTLQNFCNMDQSLFTRLIRLGVPKIELNAQGRSRPVLSQLYNWRYLSLGDLPVTKRGEFELVNPGFSHETQFIDVDDYNGVGETQPTPHFFQNLGEAEYIVSVFQYMRLLGYPADKITIITTYRGQKHLIKDVVARRCATHPLFGNPLKITTVDEYQGQQNDYVLLSLVRSKSVGHIRDVRRLVVAVSRARLGLYIFGRKKLFEQCFELSPTFSHLFMFPTKLALVPTEIYPPMRSISETVTPYVVDDALAMGLLVNQLALKWHREQNTGEPVKL</sequence>
<reference evidence="7 8" key="1">
    <citation type="journal article" date="2009" name="Science">
        <title>Green evolution and dynamic adaptations revealed by genomes of the marine picoeukaryotes Micromonas.</title>
        <authorList>
            <person name="Worden A.Z."/>
            <person name="Lee J.H."/>
            <person name="Mock T."/>
            <person name="Rouze P."/>
            <person name="Simmons M.P."/>
            <person name="Aerts A.L."/>
            <person name="Allen A.E."/>
            <person name="Cuvelier M.L."/>
            <person name="Derelle E."/>
            <person name="Everett M.V."/>
            <person name="Foulon E."/>
            <person name="Grimwood J."/>
            <person name="Gundlach H."/>
            <person name="Henrissat B."/>
            <person name="Napoli C."/>
            <person name="McDonald S.M."/>
            <person name="Parker M.S."/>
            <person name="Rombauts S."/>
            <person name="Salamov A."/>
            <person name="Von Dassow P."/>
            <person name="Badger J.H."/>
            <person name="Coutinho P.M."/>
            <person name="Demir E."/>
            <person name="Dubchak I."/>
            <person name="Gentemann C."/>
            <person name="Eikrem W."/>
            <person name="Gready J.E."/>
            <person name="John U."/>
            <person name="Lanier W."/>
            <person name="Lindquist E.A."/>
            <person name="Lucas S."/>
            <person name="Mayer K.F."/>
            <person name="Moreau H."/>
            <person name="Not F."/>
            <person name="Otillar R."/>
            <person name="Panaud O."/>
            <person name="Pangilinan J."/>
            <person name="Paulsen I."/>
            <person name="Piegu B."/>
            <person name="Poliakov A."/>
            <person name="Robbens S."/>
            <person name="Schmutz J."/>
            <person name="Toulza E."/>
            <person name="Wyss T."/>
            <person name="Zelensky A."/>
            <person name="Zhou K."/>
            <person name="Armbrust E.V."/>
            <person name="Bhattacharya D."/>
            <person name="Goodenough U.W."/>
            <person name="Van de Peer Y."/>
            <person name="Grigoriev I.V."/>
        </authorList>
    </citation>
    <scope>NUCLEOTIDE SEQUENCE [LARGE SCALE GENOMIC DNA]</scope>
    <source>
        <strain evidence="7 8">CCMP1545</strain>
    </source>
</reference>
<keyword evidence="1" id="KW-0539">Nucleus</keyword>
<feature type="domain" description="DNA2/NAM7 helicase helicase" evidence="2">
    <location>
        <begin position="811"/>
        <end position="1108"/>
    </location>
</feature>
<dbReference type="Pfam" id="PF13087">
    <property type="entry name" value="AAA_12"/>
    <property type="match status" value="1"/>
</dbReference>
<keyword evidence="1" id="KW-0507">mRNA processing</keyword>
<dbReference type="Pfam" id="PF21144">
    <property type="entry name" value="Aquarius_N_3rd"/>
    <property type="match status" value="1"/>
</dbReference>
<dbReference type="InterPro" id="IPR045055">
    <property type="entry name" value="DNA2/NAM7-like"/>
</dbReference>
<dbReference type="eggNOG" id="KOG1806">
    <property type="taxonomic scope" value="Eukaryota"/>
</dbReference>
<dbReference type="Pfam" id="PF16399">
    <property type="entry name" value="Aquarius_N_1st"/>
    <property type="match status" value="1"/>
</dbReference>
<dbReference type="Gene3D" id="3.40.50.300">
    <property type="entry name" value="P-loop containing nucleotide triphosphate hydrolases"/>
    <property type="match status" value="2"/>
</dbReference>
<dbReference type="InterPro" id="IPR041677">
    <property type="entry name" value="DNA2/NAM7_AAA_11"/>
</dbReference>
<dbReference type="RefSeq" id="XP_003056310.1">
    <property type="nucleotide sequence ID" value="XM_003056264.1"/>
</dbReference>
<evidence type="ECO:0000313" key="7">
    <source>
        <dbReference type="EMBL" id="EEH59686.1"/>
    </source>
</evidence>
<dbReference type="FunFam" id="3.40.50.300:FF:002863">
    <property type="entry name" value="Pre-mRNA-splicing factor cwf11"/>
    <property type="match status" value="1"/>
</dbReference>
<dbReference type="SUPFAM" id="SSF52540">
    <property type="entry name" value="P-loop containing nucleoside triphosphate hydrolases"/>
    <property type="match status" value="1"/>
</dbReference>
<dbReference type="OrthoDB" id="1879at2759"/>
<evidence type="ECO:0000259" key="4">
    <source>
        <dbReference type="Pfam" id="PF16399"/>
    </source>
</evidence>
<comment type="subcellular location">
    <subcellularLocation>
        <location evidence="1">Nucleus</location>
    </subcellularLocation>
</comment>
<protein>
    <submittedName>
        <fullName evidence="7">Predicted protein</fullName>
    </submittedName>
</protein>